<feature type="chain" id="PRO_5010739070" description="DUF4363 family protein" evidence="1">
    <location>
        <begin position="23"/>
        <end position="139"/>
    </location>
</feature>
<dbReference type="Pfam" id="PF14276">
    <property type="entry name" value="DUF4363"/>
    <property type="match status" value="1"/>
</dbReference>
<organism evidence="2 3">
    <name type="scientific">Papillibacter cinnamivorans DSM 12816</name>
    <dbReference type="NCBI Taxonomy" id="1122930"/>
    <lineage>
        <taxon>Bacteria</taxon>
        <taxon>Bacillati</taxon>
        <taxon>Bacillota</taxon>
        <taxon>Clostridia</taxon>
        <taxon>Eubacteriales</taxon>
        <taxon>Oscillospiraceae</taxon>
        <taxon>Papillibacter</taxon>
    </lineage>
</organism>
<dbReference type="EMBL" id="FWXW01000002">
    <property type="protein sequence ID" value="SMC45488.1"/>
    <property type="molecule type" value="Genomic_DNA"/>
</dbReference>
<evidence type="ECO:0000256" key="1">
    <source>
        <dbReference type="SAM" id="SignalP"/>
    </source>
</evidence>
<reference evidence="2 3" key="1">
    <citation type="submission" date="2017-04" db="EMBL/GenBank/DDBJ databases">
        <authorList>
            <person name="Afonso C.L."/>
            <person name="Miller P.J."/>
            <person name="Scott M.A."/>
            <person name="Spackman E."/>
            <person name="Goraichik I."/>
            <person name="Dimitrov K.M."/>
            <person name="Suarez D.L."/>
            <person name="Swayne D.E."/>
        </authorList>
    </citation>
    <scope>NUCLEOTIDE SEQUENCE [LARGE SCALE GENOMIC DNA]</scope>
    <source>
        <strain evidence="2 3">DSM 12816</strain>
    </source>
</reference>
<evidence type="ECO:0008006" key="4">
    <source>
        <dbReference type="Google" id="ProtNLM"/>
    </source>
</evidence>
<proteinExistence type="predicted"/>
<accession>A0A1W1ZBT7</accession>
<sequence length="139" mass="15280">MKYLMIALALLAAIFASVMANASYISVKTGEITALLEEADRRADSGDWTGAEDLTKKAHEEWTSLGDYLRIVLRHDQVDEADRSFSEVLGFIECQEAAEYCATNDSLVTHLKQMNDMEQLSLSNFLSIPCLPAACSAPS</sequence>
<protein>
    <recommendedName>
        <fullName evidence="4">DUF4363 family protein</fullName>
    </recommendedName>
</protein>
<feature type="signal peptide" evidence="1">
    <location>
        <begin position="1"/>
        <end position="22"/>
    </location>
</feature>
<evidence type="ECO:0000313" key="2">
    <source>
        <dbReference type="EMBL" id="SMC45488.1"/>
    </source>
</evidence>
<dbReference type="RefSeq" id="WP_084233564.1">
    <property type="nucleotide sequence ID" value="NZ_FWXW01000002.1"/>
</dbReference>
<name>A0A1W1ZBT7_9FIRM</name>
<dbReference type="AlphaFoldDB" id="A0A1W1ZBT7"/>
<keyword evidence="1" id="KW-0732">Signal</keyword>
<dbReference type="Proteomes" id="UP000192790">
    <property type="component" value="Unassembled WGS sequence"/>
</dbReference>
<gene>
    <name evidence="2" type="ORF">SAMN02745168_0921</name>
</gene>
<evidence type="ECO:0000313" key="3">
    <source>
        <dbReference type="Proteomes" id="UP000192790"/>
    </source>
</evidence>
<dbReference type="OrthoDB" id="1862081at2"/>
<dbReference type="InterPro" id="IPR025373">
    <property type="entry name" value="DUF4363"/>
</dbReference>
<keyword evidence="3" id="KW-1185">Reference proteome</keyword>